<reference evidence="10 11" key="1">
    <citation type="submission" date="2017-09" db="EMBL/GenBank/DDBJ databases">
        <authorList>
            <person name="Ehlers B."/>
            <person name="Leendertz F.H."/>
        </authorList>
    </citation>
    <scope>NUCLEOTIDE SEQUENCE [LARGE SCALE GENOMIC DNA]</scope>
    <source>
        <strain evidence="10 11">CGMCC 4.6857</strain>
    </source>
</reference>
<dbReference type="RefSeq" id="WP_097327409.1">
    <property type="nucleotide sequence ID" value="NZ_OBDY01000029.1"/>
</dbReference>
<evidence type="ECO:0000256" key="1">
    <source>
        <dbReference type="ARBA" id="ARBA00022692"/>
    </source>
</evidence>
<dbReference type="GO" id="GO:0006935">
    <property type="term" value="P:chemotaxis"/>
    <property type="evidence" value="ECO:0007669"/>
    <property type="project" value="InterPro"/>
</dbReference>
<dbReference type="Pfam" id="PF12729">
    <property type="entry name" value="4HB_MCP_1"/>
    <property type="match status" value="1"/>
</dbReference>
<name>A0A285K039_9ACTN</name>
<evidence type="ECO:0000313" key="10">
    <source>
        <dbReference type="EMBL" id="SNY65935.1"/>
    </source>
</evidence>
<proteinExistence type="inferred from homology"/>
<dbReference type="AlphaFoldDB" id="A0A285K039"/>
<dbReference type="EMBL" id="OBDY01000029">
    <property type="protein sequence ID" value="SNY65935.1"/>
    <property type="molecule type" value="Genomic_DNA"/>
</dbReference>
<accession>A0A285K039</accession>
<dbReference type="GO" id="GO:0016020">
    <property type="term" value="C:membrane"/>
    <property type="evidence" value="ECO:0007669"/>
    <property type="project" value="InterPro"/>
</dbReference>
<dbReference type="SUPFAM" id="SSF58104">
    <property type="entry name" value="Methyl-accepting chemotaxis protein (MCP) signaling domain"/>
    <property type="match status" value="1"/>
</dbReference>
<dbReference type="InterPro" id="IPR024478">
    <property type="entry name" value="HlyB_4HB_MCP"/>
</dbReference>
<keyword evidence="6" id="KW-0175">Coiled coil</keyword>
<dbReference type="PANTHER" id="PTHR32089:SF112">
    <property type="entry name" value="LYSOZYME-LIKE PROTEIN-RELATED"/>
    <property type="match status" value="1"/>
</dbReference>
<evidence type="ECO:0000259" key="9">
    <source>
        <dbReference type="PROSITE" id="PS50885"/>
    </source>
</evidence>
<evidence type="ECO:0000256" key="7">
    <source>
        <dbReference type="SAM" id="Phobius"/>
    </source>
</evidence>
<gene>
    <name evidence="10" type="ORF">SAMN05421748_12917</name>
</gene>
<evidence type="ECO:0000256" key="6">
    <source>
        <dbReference type="SAM" id="Coils"/>
    </source>
</evidence>
<dbReference type="PROSITE" id="PS50885">
    <property type="entry name" value="HAMP"/>
    <property type="match status" value="1"/>
</dbReference>
<comment type="similarity">
    <text evidence="4">Belongs to the methyl-accepting chemotaxis (MCP) protein family.</text>
</comment>
<dbReference type="InterPro" id="IPR003660">
    <property type="entry name" value="HAMP_dom"/>
</dbReference>
<evidence type="ECO:0000313" key="11">
    <source>
        <dbReference type="Proteomes" id="UP000219612"/>
    </source>
</evidence>
<dbReference type="OrthoDB" id="1115140at2"/>
<dbReference type="InterPro" id="IPR004089">
    <property type="entry name" value="MCPsignal_dom"/>
</dbReference>
<dbReference type="PRINTS" id="PR00260">
    <property type="entry name" value="CHEMTRNSDUCR"/>
</dbReference>
<protein>
    <submittedName>
        <fullName evidence="10">Methyl-accepting chemotaxis protein</fullName>
    </submittedName>
</protein>
<dbReference type="PANTHER" id="PTHR32089">
    <property type="entry name" value="METHYL-ACCEPTING CHEMOTAXIS PROTEIN MCPB"/>
    <property type="match status" value="1"/>
</dbReference>
<keyword evidence="1 7" id="KW-0812">Transmembrane</keyword>
<keyword evidence="11" id="KW-1185">Reference proteome</keyword>
<feature type="domain" description="Methyl-accepting transducer" evidence="8">
    <location>
        <begin position="284"/>
        <end position="527"/>
    </location>
</feature>
<dbReference type="Gene3D" id="1.10.287.950">
    <property type="entry name" value="Methyl-accepting chemotaxis protein"/>
    <property type="match status" value="1"/>
</dbReference>
<feature type="coiled-coil region" evidence="6">
    <location>
        <begin position="167"/>
        <end position="194"/>
    </location>
</feature>
<keyword evidence="3 5" id="KW-0807">Transducer</keyword>
<dbReference type="GO" id="GO:0007165">
    <property type="term" value="P:signal transduction"/>
    <property type="evidence" value="ECO:0007669"/>
    <property type="project" value="UniProtKB-KW"/>
</dbReference>
<evidence type="ECO:0000256" key="3">
    <source>
        <dbReference type="ARBA" id="ARBA00023224"/>
    </source>
</evidence>
<evidence type="ECO:0000256" key="2">
    <source>
        <dbReference type="ARBA" id="ARBA00022989"/>
    </source>
</evidence>
<dbReference type="Proteomes" id="UP000219612">
    <property type="component" value="Unassembled WGS sequence"/>
</dbReference>
<dbReference type="CDD" id="cd06225">
    <property type="entry name" value="HAMP"/>
    <property type="match status" value="1"/>
</dbReference>
<dbReference type="Pfam" id="PF00672">
    <property type="entry name" value="HAMP"/>
    <property type="match status" value="1"/>
</dbReference>
<organism evidence="10 11">
    <name type="scientific">Paractinoplanes atraurantiacus</name>
    <dbReference type="NCBI Taxonomy" id="1036182"/>
    <lineage>
        <taxon>Bacteria</taxon>
        <taxon>Bacillati</taxon>
        <taxon>Actinomycetota</taxon>
        <taxon>Actinomycetes</taxon>
        <taxon>Micromonosporales</taxon>
        <taxon>Micromonosporaceae</taxon>
        <taxon>Paractinoplanes</taxon>
    </lineage>
</organism>
<keyword evidence="7" id="KW-0472">Membrane</keyword>
<evidence type="ECO:0000256" key="5">
    <source>
        <dbReference type="PROSITE-ProRule" id="PRU00284"/>
    </source>
</evidence>
<sequence length="542" mass="55787">MTTSMSQPAGNAVTRWFANLRINSKIGVLVAVLAVAALGVGVIGINRMGTLNDELTAMKTKHVESMANLLGVQGGMSDMYREMLIYSLGASAADKADAVTQSKAADAEIDASLGAYAAAASGSATRQTAVATLNEGFATYRELRNVLFFRETAPAGFTMPTDVGAAFDKAENAVNDTVDQLRELEKSEANARAEKASAAYSSARTWVIVAIAVGLVLALLLAYIISSSIKRQVTSVGNALRALAANDLTTSATVYGQDEIGRMAIAVNEARDGLRHTLNEVTATAATLAAAGADLSDANQEISAHAREAAAQADMVSSAADQVSVNVSTVAAGSEEMGASIREISQNANDAVQVAAQAVGVAEATNRTVSKLGESSAEIGNVVKTITAIAEQTNLLALNATIEAARAGETGKGFAVVAGEVKDLAQETAKATEDISRRVEAIQADTSSAVDAIAEISRIIAKINDYQVTIASAVEEQTATTGEMTRSVGDASGGTTDIASNITGVANAAQSTTAALARATMTVDNLSRVSSELQVVVGRFRL</sequence>
<dbReference type="GO" id="GO:0004888">
    <property type="term" value="F:transmembrane signaling receptor activity"/>
    <property type="evidence" value="ECO:0007669"/>
    <property type="project" value="InterPro"/>
</dbReference>
<evidence type="ECO:0000259" key="8">
    <source>
        <dbReference type="PROSITE" id="PS50111"/>
    </source>
</evidence>
<dbReference type="SMART" id="SM00283">
    <property type="entry name" value="MA"/>
    <property type="match status" value="1"/>
</dbReference>
<feature type="domain" description="HAMP" evidence="9">
    <location>
        <begin position="227"/>
        <end position="279"/>
    </location>
</feature>
<keyword evidence="2 7" id="KW-1133">Transmembrane helix</keyword>
<dbReference type="Pfam" id="PF00015">
    <property type="entry name" value="MCPsignal"/>
    <property type="match status" value="1"/>
</dbReference>
<feature type="transmembrane region" description="Helical" evidence="7">
    <location>
        <begin position="205"/>
        <end position="225"/>
    </location>
</feature>
<feature type="transmembrane region" description="Helical" evidence="7">
    <location>
        <begin position="26"/>
        <end position="45"/>
    </location>
</feature>
<dbReference type="SMART" id="SM00304">
    <property type="entry name" value="HAMP"/>
    <property type="match status" value="1"/>
</dbReference>
<dbReference type="InterPro" id="IPR004090">
    <property type="entry name" value="Chemotax_Me-accpt_rcpt"/>
</dbReference>
<evidence type="ECO:0000256" key="4">
    <source>
        <dbReference type="ARBA" id="ARBA00029447"/>
    </source>
</evidence>
<dbReference type="PROSITE" id="PS50111">
    <property type="entry name" value="CHEMOTAXIS_TRANSDUC_2"/>
    <property type="match status" value="1"/>
</dbReference>